<dbReference type="EMBL" id="LGTZ01000898">
    <property type="protein sequence ID" value="OJD23016.1"/>
    <property type="molecule type" value="Genomic_DNA"/>
</dbReference>
<sequence>MAARYVSSQLIQTIQKGGKSIVVECVDKTTAWIRPAGFPTTTVRSEFVQIVEENINSLQPTTAIVAMKESEHQSDRDKRMHYTAFELDSNRNVVRTTHLVKQK</sequence>
<evidence type="ECO:0000313" key="2">
    <source>
        <dbReference type="Proteomes" id="UP000242791"/>
    </source>
</evidence>
<protein>
    <submittedName>
        <fullName evidence="1">Uncharacterized protein</fullName>
    </submittedName>
</protein>
<accession>A0A1J9Q3B9</accession>
<comment type="caution">
    <text evidence="1">The sequence shown here is derived from an EMBL/GenBank/DDBJ whole genome shotgun (WGS) entry which is preliminary data.</text>
</comment>
<reference evidence="1 2" key="1">
    <citation type="submission" date="2015-08" db="EMBL/GenBank/DDBJ databases">
        <title>Emmonsia species relationships and genome sequence.</title>
        <authorList>
            <person name="Cuomo C.A."/>
            <person name="Schwartz I.S."/>
            <person name="Kenyon C."/>
            <person name="De Hoog G.S."/>
            <person name="Govender N.P."/>
            <person name="Botha A."/>
            <person name="Moreno L."/>
            <person name="De Vries M."/>
            <person name="Munoz J.F."/>
            <person name="Stielow J.B."/>
        </authorList>
    </citation>
    <scope>NUCLEOTIDE SEQUENCE [LARGE SCALE GENOMIC DNA]</scope>
    <source>
        <strain evidence="1 2">EI222</strain>
    </source>
</reference>
<gene>
    <name evidence="1" type="ORF">ACJ73_05634</name>
</gene>
<proteinExistence type="predicted"/>
<keyword evidence="2" id="KW-1185">Reference proteome</keyword>
<dbReference type="VEuPathDB" id="FungiDB:ACJ73_05634"/>
<name>A0A1J9Q3B9_9EURO</name>
<dbReference type="OrthoDB" id="5235678at2759"/>
<dbReference type="Proteomes" id="UP000242791">
    <property type="component" value="Unassembled WGS sequence"/>
</dbReference>
<organism evidence="1 2">
    <name type="scientific">Blastomyces percursus</name>
    <dbReference type="NCBI Taxonomy" id="1658174"/>
    <lineage>
        <taxon>Eukaryota</taxon>
        <taxon>Fungi</taxon>
        <taxon>Dikarya</taxon>
        <taxon>Ascomycota</taxon>
        <taxon>Pezizomycotina</taxon>
        <taxon>Eurotiomycetes</taxon>
        <taxon>Eurotiomycetidae</taxon>
        <taxon>Onygenales</taxon>
        <taxon>Ajellomycetaceae</taxon>
        <taxon>Blastomyces</taxon>
    </lineage>
</organism>
<evidence type="ECO:0000313" key="1">
    <source>
        <dbReference type="EMBL" id="OJD23016.1"/>
    </source>
</evidence>
<dbReference type="AlphaFoldDB" id="A0A1J9Q3B9"/>